<proteinExistence type="inferred from homology"/>
<dbReference type="RefSeq" id="WP_289502727.1">
    <property type="nucleotide sequence ID" value="NZ_CP116805.1"/>
</dbReference>
<organism evidence="3 4">
    <name type="scientific">Gimibacter soli</name>
    <dbReference type="NCBI Taxonomy" id="3024400"/>
    <lineage>
        <taxon>Bacteria</taxon>
        <taxon>Pseudomonadati</taxon>
        <taxon>Pseudomonadota</taxon>
        <taxon>Alphaproteobacteria</taxon>
        <taxon>Kordiimonadales</taxon>
        <taxon>Temperatibacteraceae</taxon>
        <taxon>Gimibacter</taxon>
    </lineage>
</organism>
<dbReference type="GO" id="GO:0016874">
    <property type="term" value="F:ligase activity"/>
    <property type="evidence" value="ECO:0007669"/>
    <property type="project" value="UniProtKB-KW"/>
</dbReference>
<feature type="domain" description="AMP-dependent synthetase/ligase" evidence="2">
    <location>
        <begin position="46"/>
        <end position="427"/>
    </location>
</feature>
<dbReference type="Proteomes" id="UP001217500">
    <property type="component" value="Chromosome"/>
</dbReference>
<protein>
    <submittedName>
        <fullName evidence="3">Fatty acyl-AMP ligase</fullName>
    </submittedName>
</protein>
<evidence type="ECO:0000313" key="4">
    <source>
        <dbReference type="Proteomes" id="UP001217500"/>
    </source>
</evidence>
<evidence type="ECO:0000313" key="3">
    <source>
        <dbReference type="EMBL" id="WCL53215.1"/>
    </source>
</evidence>
<keyword evidence="4" id="KW-1185">Reference proteome</keyword>
<evidence type="ECO:0000256" key="1">
    <source>
        <dbReference type="ARBA" id="ARBA00006432"/>
    </source>
</evidence>
<dbReference type="SUPFAM" id="SSF56801">
    <property type="entry name" value="Acetyl-CoA synthetase-like"/>
    <property type="match status" value="1"/>
</dbReference>
<dbReference type="KEGG" id="gso:PH603_11785"/>
<reference evidence="3" key="1">
    <citation type="submission" date="2023-01" db="EMBL/GenBank/DDBJ databases">
        <title>The genome sequence of Kordiimonadaceae bacterium 6D33.</title>
        <authorList>
            <person name="Liu Y."/>
        </authorList>
    </citation>
    <scope>NUCLEOTIDE SEQUENCE</scope>
    <source>
        <strain evidence="3">6D33</strain>
    </source>
</reference>
<dbReference type="InterPro" id="IPR045851">
    <property type="entry name" value="AMP-bd_C_sf"/>
</dbReference>
<dbReference type="EMBL" id="CP116805">
    <property type="protein sequence ID" value="WCL53215.1"/>
    <property type="molecule type" value="Genomic_DNA"/>
</dbReference>
<dbReference type="Pfam" id="PF00501">
    <property type="entry name" value="AMP-binding"/>
    <property type="match status" value="1"/>
</dbReference>
<sequence length="577" mass="63385">MTSVTPTLDPTLPRRFADFDTLVDAMEYAAQGIRGANFFDARGDLVESVTWTEIRDRARIIGRKLTGLGFKPGDRIALIAETSANFVAFFVGCQYASVLPVPLPLPTSFGGKEGYVSQLQGQMQSCDASGIMAPEFMSSIIAEATEGMSLRFKGSYADYAAADADAEHNLPTADDLAYLQYSSGSTRFPHGVAVTHRSLLANTFGMGFHGVKLQDTDRCVSWLPFYHDMGLVGTLLTTLTCQVSVDFIPTEEFARRPLTWLRVLSNNKGTISYSPTFGFDVCSRRAAMRASALEGLDLTSWRVAGIGGDMIRPDVMRDFFETFRSIGLKKTIFLPSYGLAECTLGVSFGEVGKGIEIDLVEEALLGGDRHLLVTNSKDNDRKREVVNCGKPLPEYEIEIRDEDDAALGEGHVGRVFVRGTSVMREYFNDPETTRDVLSEDGWLDTGDMGYMKRECLYIVGRAKDMIIVNGRNHWPQDIEWAAEQLPGVKAGDIAAISVPGENAEEVPMILAQCRQSDPADRARFADMLKKHVQKTTGINCLIELVGPRALPRTSSGKLSRSKARNQYLSGRLQALAS</sequence>
<comment type="similarity">
    <text evidence="1">Belongs to the ATP-dependent AMP-binding enzyme family.</text>
</comment>
<dbReference type="AlphaFoldDB" id="A0AAE9XQU7"/>
<dbReference type="InterPro" id="IPR042099">
    <property type="entry name" value="ANL_N_sf"/>
</dbReference>
<dbReference type="Gene3D" id="3.30.300.30">
    <property type="match status" value="1"/>
</dbReference>
<dbReference type="PANTHER" id="PTHR22754:SF32">
    <property type="entry name" value="DISCO-INTERACTING PROTEIN 2"/>
    <property type="match status" value="1"/>
</dbReference>
<dbReference type="PANTHER" id="PTHR22754">
    <property type="entry name" value="DISCO-INTERACTING PROTEIN 2 DIP2 -RELATED"/>
    <property type="match status" value="1"/>
</dbReference>
<dbReference type="Gene3D" id="3.40.50.12780">
    <property type="entry name" value="N-terminal domain of ligase-like"/>
    <property type="match status" value="1"/>
</dbReference>
<dbReference type="NCBIfam" id="NF006624">
    <property type="entry name" value="PRK09192.1"/>
    <property type="match status" value="1"/>
</dbReference>
<dbReference type="InterPro" id="IPR000873">
    <property type="entry name" value="AMP-dep_synth/lig_dom"/>
</dbReference>
<dbReference type="GO" id="GO:0006633">
    <property type="term" value="P:fatty acid biosynthetic process"/>
    <property type="evidence" value="ECO:0007669"/>
    <property type="project" value="TreeGrafter"/>
</dbReference>
<evidence type="ECO:0000259" key="2">
    <source>
        <dbReference type="Pfam" id="PF00501"/>
    </source>
</evidence>
<accession>A0AAE9XQU7</accession>
<keyword evidence="3" id="KW-0436">Ligase</keyword>
<gene>
    <name evidence="3" type="ORF">PH603_11785</name>
</gene>
<name>A0AAE9XQU7_9PROT</name>
<dbReference type="GO" id="GO:0070566">
    <property type="term" value="F:adenylyltransferase activity"/>
    <property type="evidence" value="ECO:0007669"/>
    <property type="project" value="TreeGrafter"/>
</dbReference>
<dbReference type="GO" id="GO:0005886">
    <property type="term" value="C:plasma membrane"/>
    <property type="evidence" value="ECO:0007669"/>
    <property type="project" value="TreeGrafter"/>
</dbReference>